<keyword evidence="3" id="KW-1185">Reference proteome</keyword>
<dbReference type="InterPro" id="IPR023614">
    <property type="entry name" value="Porin_dom_sf"/>
</dbReference>
<sequence length="370" mass="41501">MGIFWSKAEPPPPMVLVPPLFDYPPIAARTRMSVPAYELMFGKLSLQNLFEDYFDHAGNMTSRVMLKPLEDPHVDLIATVSAAADKIDGTQVKGDALFRWQKVRSEDYGVMGVRYGSENLSFGSSFVPFPGSAELPFGAWLVGRKGSLSAGVQYKPLNWKNWNCAISYGVGLTSPLSPSFIFSVELARSTEFIASFYQHMVVQRRVKNPFEDDQIVGITNYIDFGLELATRIDKDKPSESANNSLFQFAASWQANKNFLFKGKLGPSKSSVALAFKSWWRPSFTFSVTAVNDHLKGTRSYGFGIRVEDLRQPSYQRADPNYVMLTPSKEHLAPGVLREYGKRPMFQAEKHDERDKRSPSCKRASLGMTSI</sequence>
<dbReference type="PANTHER" id="PTHR35738">
    <property type="entry name" value="OS05G0577800 PROTEIN"/>
    <property type="match status" value="1"/>
</dbReference>
<evidence type="ECO:0000313" key="3">
    <source>
        <dbReference type="Proteomes" id="UP000008021"/>
    </source>
</evidence>
<dbReference type="EnsemblPlants" id="OMERI05G22930.3">
    <property type="protein sequence ID" value="OMERI05G22930.3"/>
    <property type="gene ID" value="OMERI05G22930"/>
</dbReference>
<dbReference type="AlphaFoldDB" id="A0A0E0DUS7"/>
<proteinExistence type="predicted"/>
<evidence type="ECO:0000256" key="1">
    <source>
        <dbReference type="SAM" id="MobiDB-lite"/>
    </source>
</evidence>
<dbReference type="HOGENOM" id="CLU_068761_0_0_1"/>
<feature type="compositionally biased region" description="Basic and acidic residues" evidence="1">
    <location>
        <begin position="347"/>
        <end position="357"/>
    </location>
</feature>
<dbReference type="Gene3D" id="2.40.160.10">
    <property type="entry name" value="Porin"/>
    <property type="match status" value="1"/>
</dbReference>
<organism evidence="2">
    <name type="scientific">Oryza meridionalis</name>
    <dbReference type="NCBI Taxonomy" id="40149"/>
    <lineage>
        <taxon>Eukaryota</taxon>
        <taxon>Viridiplantae</taxon>
        <taxon>Streptophyta</taxon>
        <taxon>Embryophyta</taxon>
        <taxon>Tracheophyta</taxon>
        <taxon>Spermatophyta</taxon>
        <taxon>Magnoliopsida</taxon>
        <taxon>Liliopsida</taxon>
        <taxon>Poales</taxon>
        <taxon>Poaceae</taxon>
        <taxon>BOP clade</taxon>
        <taxon>Oryzoideae</taxon>
        <taxon>Oryzeae</taxon>
        <taxon>Oryzinae</taxon>
        <taxon>Oryza</taxon>
    </lineage>
</organism>
<evidence type="ECO:0000313" key="2">
    <source>
        <dbReference type="EnsemblPlants" id="OMERI05G22930.3"/>
    </source>
</evidence>
<accession>A0A0E0DUS7</accession>
<reference evidence="2" key="2">
    <citation type="submission" date="2018-05" db="EMBL/GenBank/DDBJ databases">
        <title>OmerRS3 (Oryza meridionalis Reference Sequence Version 3).</title>
        <authorList>
            <person name="Zhang J."/>
            <person name="Kudrna D."/>
            <person name="Lee S."/>
            <person name="Talag J."/>
            <person name="Welchert J."/>
            <person name="Wing R.A."/>
        </authorList>
    </citation>
    <scope>NUCLEOTIDE SEQUENCE [LARGE SCALE GENOMIC DNA]</scope>
    <source>
        <strain evidence="2">cv. OR44</strain>
    </source>
</reference>
<dbReference type="Proteomes" id="UP000008021">
    <property type="component" value="Chromosome 5"/>
</dbReference>
<protein>
    <submittedName>
        <fullName evidence="2">Uncharacterized protein</fullName>
    </submittedName>
</protein>
<name>A0A0E0DUS7_9ORYZ</name>
<dbReference type="Gramene" id="OMERI05G22930.3">
    <property type="protein sequence ID" value="OMERI05G22930.3"/>
    <property type="gene ID" value="OMERI05G22930"/>
</dbReference>
<feature type="region of interest" description="Disordered" evidence="1">
    <location>
        <begin position="346"/>
        <end position="370"/>
    </location>
</feature>
<dbReference type="PANTHER" id="PTHR35738:SF3">
    <property type="entry name" value="OS05G0577800 PROTEIN"/>
    <property type="match status" value="1"/>
</dbReference>
<reference evidence="2" key="1">
    <citation type="submission" date="2015-04" db="UniProtKB">
        <authorList>
            <consortium name="EnsemblPlants"/>
        </authorList>
    </citation>
    <scope>IDENTIFICATION</scope>
</reference>